<dbReference type="InterPro" id="IPR010916">
    <property type="entry name" value="TonB_box_CS"/>
</dbReference>
<protein>
    <recommendedName>
        <fullName evidence="4">CARDB domain-containing protein</fullName>
    </recommendedName>
</protein>
<dbReference type="PANTHER" id="PTHR35902:SF6">
    <property type="entry name" value="CONSERVED WITHIN P. AEROPHILUM"/>
    <property type="match status" value="1"/>
</dbReference>
<proteinExistence type="predicted"/>
<dbReference type="EMBL" id="ALJD01000008">
    <property type="protein sequence ID" value="EJN58466.1"/>
    <property type="molecule type" value="Genomic_DNA"/>
</dbReference>
<dbReference type="eggNOG" id="arCOG04400">
    <property type="taxonomic scope" value="Archaea"/>
</dbReference>
<dbReference type="PROSITE" id="PS00430">
    <property type="entry name" value="TONB_DEPENDENT_REC_1"/>
    <property type="match status" value="1"/>
</dbReference>
<comment type="caution">
    <text evidence="2">The sequence shown here is derived from an EMBL/GenBank/DDBJ whole genome shotgun (WGS) entry which is preliminary data.</text>
</comment>
<reference evidence="2 3" key="1">
    <citation type="journal article" date="2012" name="J. Bacteriol.">
        <title>Draft Genome Sequence of the Extremely Halophilic Archaeon Halogranum salarium B-1T.</title>
        <authorList>
            <person name="Kim K.K."/>
            <person name="Lee K.C."/>
            <person name="Lee J.S."/>
        </authorList>
    </citation>
    <scope>NUCLEOTIDE SEQUENCE [LARGE SCALE GENOMIC DNA]</scope>
    <source>
        <strain evidence="2 3">B-1</strain>
    </source>
</reference>
<keyword evidence="1" id="KW-0472">Membrane</keyword>
<feature type="transmembrane region" description="Helical" evidence="1">
    <location>
        <begin position="488"/>
        <end position="510"/>
    </location>
</feature>
<evidence type="ECO:0000313" key="2">
    <source>
        <dbReference type="EMBL" id="EJN58466.1"/>
    </source>
</evidence>
<dbReference type="PANTHER" id="PTHR35902">
    <property type="entry name" value="S-LAYER DOMAIN-LIKE PROTEIN-RELATED"/>
    <property type="match status" value="1"/>
</dbReference>
<dbReference type="RefSeq" id="WP_009375799.1">
    <property type="nucleotide sequence ID" value="NZ_ALJD01000008.1"/>
</dbReference>
<keyword evidence="1" id="KW-0812">Transmembrane</keyword>
<dbReference type="Proteomes" id="UP000007813">
    <property type="component" value="Unassembled WGS sequence"/>
</dbReference>
<evidence type="ECO:0000313" key="3">
    <source>
        <dbReference type="Proteomes" id="UP000007813"/>
    </source>
</evidence>
<evidence type="ECO:0008006" key="4">
    <source>
        <dbReference type="Google" id="ProtNLM"/>
    </source>
</evidence>
<gene>
    <name evidence="2" type="ORF">HSB1_29440</name>
</gene>
<sequence>MQRVLLTLLVLLSVLSTTPTVAVGVPDVRLTVSAVTVEPETPLVGETITVTATVQNSVGSASPVDVDRIVLRGPDGRLDEAENVGSLSTGDSVTVPLTARFDEPGVRTLELRVSGTDANQDTVSISHPIPVAVERAAPQATLDVFDPAVDAESRVQVTLANPAATPVRNLVVGFDRPFADGIGVEDRRVVPLLDAGETVTVNLTTIPATSGEQELAVRVDYTSESGTEATTRLTRTVTVEPYVDDVGVEVRPVRPTEDDGGTDVGDLQGLLTGGGAVTDAGEAGETVEPDPTFVEVVVTNFGTVALDDVVVAPETANVSLPRQAVDGPILPGQSATALVDLREVRQTETVRVVVDYEAGVRESRTETTYAYRPLVGDVRITDVEMTRTDDGRVTLSGNAANVGRAEATGLVVAVLPSEFVEPTYPQRDYFVGTVGGSDFAPFDLTAEVNESATTVPIRVTYQVDGVRYDHVYDLPYDVSERERTRTGLSIPALGTGIALLVGVPALLVLAHRSGRFDRFRR</sequence>
<organism evidence="2 3">
    <name type="scientific">Halogranum salarium B-1</name>
    <dbReference type="NCBI Taxonomy" id="1210908"/>
    <lineage>
        <taxon>Archaea</taxon>
        <taxon>Methanobacteriati</taxon>
        <taxon>Methanobacteriota</taxon>
        <taxon>Stenosarchaea group</taxon>
        <taxon>Halobacteria</taxon>
        <taxon>Halobacteriales</taxon>
        <taxon>Haloferacaceae</taxon>
    </lineage>
</organism>
<keyword evidence="1" id="KW-1133">Transmembrane helix</keyword>
<evidence type="ECO:0000256" key="1">
    <source>
        <dbReference type="SAM" id="Phobius"/>
    </source>
</evidence>
<name>J3JEL2_9EURY</name>
<dbReference type="AlphaFoldDB" id="J3JEL2"/>
<accession>J3JEL2</accession>
<dbReference type="Gene3D" id="2.60.40.10">
    <property type="entry name" value="Immunoglobulins"/>
    <property type="match status" value="1"/>
</dbReference>
<dbReference type="OrthoDB" id="65070at2157"/>
<dbReference type="InterPro" id="IPR013783">
    <property type="entry name" value="Ig-like_fold"/>
</dbReference>